<keyword evidence="3" id="KW-1185">Reference proteome</keyword>
<proteinExistence type="predicted"/>
<sequence length="221" mass="24236">MTASPPPPRPFNPPPRLRDTRLPPPGEVPAVLTRGEPGAHTYFSEIEQLWASDRAGLATELRAYGESLDDTHWERLNNVNYPPHWHTCVMVECYGTLQGVMAVENLLRPARLTPGAWVLYVDYIEVAPWNYRVPQNRALPVARDARFKGVGVTLLGEAVRISVGATAGGRVGLHALPQANEFYSRCGLTCVGPDPDHHDLVYWEYEDGAAAACLTALGLSA</sequence>
<reference evidence="3" key="1">
    <citation type="journal article" date="2023" name="Mar. Drugs">
        <title>Gemmata algarum, a Novel Planctomycete Isolated from an Algal Mat, Displays Antimicrobial Activity.</title>
        <authorList>
            <person name="Kumar G."/>
            <person name="Kallscheuer N."/>
            <person name="Kashif M."/>
            <person name="Ahamad S."/>
            <person name="Jagadeeshwari U."/>
            <person name="Pannikurungottu S."/>
            <person name="Haufschild T."/>
            <person name="Kabuu M."/>
            <person name="Sasikala C."/>
            <person name="Jogler C."/>
            <person name="Ramana C."/>
        </authorList>
    </citation>
    <scope>NUCLEOTIDE SEQUENCE [LARGE SCALE GENOMIC DNA]</scope>
    <source>
        <strain evidence="3">JC673</strain>
    </source>
</reference>
<dbReference type="SUPFAM" id="SSF55729">
    <property type="entry name" value="Acyl-CoA N-acyltransferases (Nat)"/>
    <property type="match status" value="1"/>
</dbReference>
<evidence type="ECO:0000313" key="3">
    <source>
        <dbReference type="Proteomes" id="UP001272242"/>
    </source>
</evidence>
<feature type="compositionally biased region" description="Pro residues" evidence="1">
    <location>
        <begin position="1"/>
        <end position="15"/>
    </location>
</feature>
<evidence type="ECO:0000313" key="2">
    <source>
        <dbReference type="EMBL" id="MDY3562357.1"/>
    </source>
</evidence>
<organism evidence="2 3">
    <name type="scientific">Gemmata algarum</name>
    <dbReference type="NCBI Taxonomy" id="2975278"/>
    <lineage>
        <taxon>Bacteria</taxon>
        <taxon>Pseudomonadati</taxon>
        <taxon>Planctomycetota</taxon>
        <taxon>Planctomycetia</taxon>
        <taxon>Gemmatales</taxon>
        <taxon>Gemmataceae</taxon>
        <taxon>Gemmata</taxon>
    </lineage>
</organism>
<evidence type="ECO:0008006" key="4">
    <source>
        <dbReference type="Google" id="ProtNLM"/>
    </source>
</evidence>
<accession>A0ABU5F473</accession>
<dbReference type="EMBL" id="JAXBLV010000211">
    <property type="protein sequence ID" value="MDY3562357.1"/>
    <property type="molecule type" value="Genomic_DNA"/>
</dbReference>
<comment type="caution">
    <text evidence="2">The sequence shown here is derived from an EMBL/GenBank/DDBJ whole genome shotgun (WGS) entry which is preliminary data.</text>
</comment>
<feature type="region of interest" description="Disordered" evidence="1">
    <location>
        <begin position="1"/>
        <end position="29"/>
    </location>
</feature>
<dbReference type="Proteomes" id="UP001272242">
    <property type="component" value="Unassembled WGS sequence"/>
</dbReference>
<protein>
    <recommendedName>
        <fullName evidence="4">GNAT family N-acetyltransferase</fullName>
    </recommendedName>
</protein>
<evidence type="ECO:0000256" key="1">
    <source>
        <dbReference type="SAM" id="MobiDB-lite"/>
    </source>
</evidence>
<gene>
    <name evidence="2" type="ORF">R5W23_003823</name>
</gene>
<dbReference type="RefSeq" id="WP_320688664.1">
    <property type="nucleotide sequence ID" value="NZ_JAXBLV010000211.1"/>
</dbReference>
<dbReference type="InterPro" id="IPR016181">
    <property type="entry name" value="Acyl_CoA_acyltransferase"/>
</dbReference>
<name>A0ABU5F473_9BACT</name>